<dbReference type="AlphaFoldDB" id="A0A9P6ETL5"/>
<sequence length="65" mass="7521">MFRTFSERAFPGWLNLAFNVRCCAIRVRESKNLRTGSIGFAAVLLHPICLACEFVMNKMDMEFFL</sequence>
<evidence type="ECO:0000313" key="3">
    <source>
        <dbReference type="Proteomes" id="UP000807306"/>
    </source>
</evidence>
<keyword evidence="3" id="KW-1185">Reference proteome</keyword>
<dbReference type="EMBL" id="MU157825">
    <property type="protein sequence ID" value="KAF9535026.1"/>
    <property type="molecule type" value="Genomic_DNA"/>
</dbReference>
<evidence type="ECO:0000256" key="1">
    <source>
        <dbReference type="SAM" id="Phobius"/>
    </source>
</evidence>
<keyword evidence="1" id="KW-0812">Transmembrane</keyword>
<gene>
    <name evidence="2" type="ORF">CPB83DRAFT_226174</name>
</gene>
<feature type="transmembrane region" description="Helical" evidence="1">
    <location>
        <begin position="36"/>
        <end position="56"/>
    </location>
</feature>
<evidence type="ECO:0000313" key="2">
    <source>
        <dbReference type="EMBL" id="KAF9535026.1"/>
    </source>
</evidence>
<dbReference type="Proteomes" id="UP000807306">
    <property type="component" value="Unassembled WGS sequence"/>
</dbReference>
<accession>A0A9P6ETL5</accession>
<keyword evidence="1" id="KW-0472">Membrane</keyword>
<reference evidence="2" key="1">
    <citation type="submission" date="2020-11" db="EMBL/GenBank/DDBJ databases">
        <authorList>
            <consortium name="DOE Joint Genome Institute"/>
            <person name="Ahrendt S."/>
            <person name="Riley R."/>
            <person name="Andreopoulos W."/>
            <person name="Labutti K."/>
            <person name="Pangilinan J."/>
            <person name="Ruiz-Duenas F.J."/>
            <person name="Barrasa J.M."/>
            <person name="Sanchez-Garcia M."/>
            <person name="Camarero S."/>
            <person name="Miyauchi S."/>
            <person name="Serrano A."/>
            <person name="Linde D."/>
            <person name="Babiker R."/>
            <person name="Drula E."/>
            <person name="Ayuso-Fernandez I."/>
            <person name="Pacheco R."/>
            <person name="Padilla G."/>
            <person name="Ferreira P."/>
            <person name="Barriuso J."/>
            <person name="Kellner H."/>
            <person name="Castanera R."/>
            <person name="Alfaro M."/>
            <person name="Ramirez L."/>
            <person name="Pisabarro A.G."/>
            <person name="Kuo A."/>
            <person name="Tritt A."/>
            <person name="Lipzen A."/>
            <person name="He G."/>
            <person name="Yan M."/>
            <person name="Ng V."/>
            <person name="Cullen D."/>
            <person name="Martin F."/>
            <person name="Rosso M.-N."/>
            <person name="Henrissat B."/>
            <person name="Hibbett D."/>
            <person name="Martinez A.T."/>
            <person name="Grigoriev I.V."/>
        </authorList>
    </citation>
    <scope>NUCLEOTIDE SEQUENCE</scope>
    <source>
        <strain evidence="2">CBS 506.95</strain>
    </source>
</reference>
<name>A0A9P6ETL5_9AGAR</name>
<proteinExistence type="predicted"/>
<keyword evidence="1" id="KW-1133">Transmembrane helix</keyword>
<organism evidence="2 3">
    <name type="scientific">Crepidotus variabilis</name>
    <dbReference type="NCBI Taxonomy" id="179855"/>
    <lineage>
        <taxon>Eukaryota</taxon>
        <taxon>Fungi</taxon>
        <taxon>Dikarya</taxon>
        <taxon>Basidiomycota</taxon>
        <taxon>Agaricomycotina</taxon>
        <taxon>Agaricomycetes</taxon>
        <taxon>Agaricomycetidae</taxon>
        <taxon>Agaricales</taxon>
        <taxon>Agaricineae</taxon>
        <taxon>Crepidotaceae</taxon>
        <taxon>Crepidotus</taxon>
    </lineage>
</organism>
<protein>
    <submittedName>
        <fullName evidence="2">Uncharacterized protein</fullName>
    </submittedName>
</protein>
<comment type="caution">
    <text evidence="2">The sequence shown here is derived from an EMBL/GenBank/DDBJ whole genome shotgun (WGS) entry which is preliminary data.</text>
</comment>